<protein>
    <submittedName>
        <fullName evidence="1">Uncharacterized protein</fullName>
    </submittedName>
</protein>
<organism evidence="1 2">
    <name type="scientific">Pseudomonas putida</name>
    <name type="common">Arthrobacter siderocapsulatus</name>
    <dbReference type="NCBI Taxonomy" id="303"/>
    <lineage>
        <taxon>Bacteria</taxon>
        <taxon>Pseudomonadati</taxon>
        <taxon>Pseudomonadota</taxon>
        <taxon>Gammaproteobacteria</taxon>
        <taxon>Pseudomonadales</taxon>
        <taxon>Pseudomonadaceae</taxon>
        <taxon>Pseudomonas</taxon>
    </lineage>
</organism>
<proteinExistence type="predicted"/>
<name>A0AAD0L7I8_PSEPU</name>
<dbReference type="RefSeq" id="WP_112897831.1">
    <property type="nucleotide sequence ID" value="NZ_CP030750.1"/>
</dbReference>
<dbReference type="AlphaFoldDB" id="A0AAD0L7I8"/>
<evidence type="ECO:0000313" key="1">
    <source>
        <dbReference type="EMBL" id="AXA24270.1"/>
    </source>
</evidence>
<reference evidence="1 2" key="1">
    <citation type="submission" date="2018-06" db="EMBL/GenBank/DDBJ databases">
        <title>The genome of Pseudomonas putida NX-1, a lignin degrader.</title>
        <authorList>
            <person name="Xu Z."/>
        </authorList>
    </citation>
    <scope>NUCLEOTIDE SEQUENCE [LARGE SCALE GENOMIC DNA]</scope>
    <source>
        <strain evidence="1 2">NX-1</strain>
    </source>
</reference>
<accession>A0AAD0L7I8</accession>
<dbReference type="EMBL" id="CP030750">
    <property type="protein sequence ID" value="AXA24270.1"/>
    <property type="molecule type" value="Genomic_DNA"/>
</dbReference>
<gene>
    <name evidence="1" type="ORF">C1S65_09155</name>
</gene>
<sequence length="128" mass="14997">MNNLPTFVLKTNEPIVSFEIELSMRAFNIFTNLIKSKHYLFNPELMRLRAAYIKTHGKEPAEEIHVMSPKLLEGVVERVSMKTYRSVVDVEDLELFYISERNVFRLKFLSSVSDEFDYIQIFKKSKGA</sequence>
<evidence type="ECO:0000313" key="2">
    <source>
        <dbReference type="Proteomes" id="UP000251617"/>
    </source>
</evidence>
<dbReference type="Proteomes" id="UP000251617">
    <property type="component" value="Chromosome"/>
</dbReference>